<dbReference type="RefSeq" id="WP_188476056.1">
    <property type="nucleotide sequence ID" value="NZ_BMFJ01000001.1"/>
</dbReference>
<dbReference type="InterPro" id="IPR050334">
    <property type="entry name" value="Molybdenum_import_ModC"/>
</dbReference>
<dbReference type="PROSITE" id="PS51866">
    <property type="entry name" value="MOP"/>
    <property type="match status" value="1"/>
</dbReference>
<keyword evidence="5" id="KW-0547">Nucleotide-binding</keyword>
<evidence type="ECO:0000256" key="8">
    <source>
        <dbReference type="ARBA" id="ARBA00023136"/>
    </source>
</evidence>
<keyword evidence="13" id="KW-1185">Reference proteome</keyword>
<dbReference type="GO" id="GO:0016020">
    <property type="term" value="C:membrane"/>
    <property type="evidence" value="ECO:0007669"/>
    <property type="project" value="InterPro"/>
</dbReference>
<keyword evidence="7" id="KW-1278">Translocase</keyword>
<dbReference type="InterPro" id="IPR005116">
    <property type="entry name" value="Transp-assoc_OB_typ1"/>
</dbReference>
<evidence type="ECO:0000256" key="1">
    <source>
        <dbReference type="ARBA" id="ARBA00022448"/>
    </source>
</evidence>
<reference evidence="13" key="1">
    <citation type="journal article" date="2019" name="Int. J. Syst. Evol. Microbiol.">
        <title>The Global Catalogue of Microorganisms (GCM) 10K type strain sequencing project: providing services to taxonomists for standard genome sequencing and annotation.</title>
        <authorList>
            <consortium name="The Broad Institute Genomics Platform"/>
            <consortium name="The Broad Institute Genome Sequencing Center for Infectious Disease"/>
            <person name="Wu L."/>
            <person name="Ma J."/>
        </authorList>
    </citation>
    <scope>NUCLEOTIDE SEQUENCE [LARGE SCALE GENOMIC DNA]</scope>
    <source>
        <strain evidence="13">CGMCC 1.12664</strain>
    </source>
</reference>
<dbReference type="InterPro" id="IPR008995">
    <property type="entry name" value="Mo/tungstate-bd_C_term_dom"/>
</dbReference>
<dbReference type="InterPro" id="IPR004606">
    <property type="entry name" value="Mop_domain"/>
</dbReference>
<evidence type="ECO:0000313" key="13">
    <source>
        <dbReference type="Proteomes" id="UP000612855"/>
    </source>
</evidence>
<evidence type="ECO:0000259" key="10">
    <source>
        <dbReference type="PROSITE" id="PS50893"/>
    </source>
</evidence>
<sequence>MSLSVDIATRLGALDLAVAFDAPEGVTALFGRSGAGKTSVVNAVAGLLHPDRGRVVLNGRVLLDRAKGLSVPVHRRRIGYVFQDARLFPHLRVRANLLYGAKDDARLGPICDLLGIAGLQERRPGALSGGEKARVAIGRALLSGPELLVMDEPLAALDQDRRQDILPYLERLRDEAGLPILYVSHAVEEIARLATTLVLIEEGRVLRSGPAAALLSAPDLAPVFGPRMAGAVLPGRIVAHHADGLTEVAVSAGRLFLPAVAGAGGQPLRIRIAAQDVMIALDRPERVSALNILPATVTALHQGQGPGVMVQLSAGEDLLLARVTRRSAEALGLVPGRACHVVLKSVAVAPGGVGQG</sequence>
<comment type="caution">
    <text evidence="12">The sequence shown here is derived from an EMBL/GenBank/DDBJ whole genome shotgun (WGS) entry which is preliminary data.</text>
</comment>
<dbReference type="GO" id="GO:0005524">
    <property type="term" value="F:ATP binding"/>
    <property type="evidence" value="ECO:0007669"/>
    <property type="project" value="UniProtKB-KW"/>
</dbReference>
<dbReference type="Pfam" id="PF03459">
    <property type="entry name" value="TOBE"/>
    <property type="match status" value="1"/>
</dbReference>
<evidence type="ECO:0000256" key="2">
    <source>
        <dbReference type="ARBA" id="ARBA00022475"/>
    </source>
</evidence>
<keyword evidence="8" id="KW-0472">Membrane</keyword>
<dbReference type="SMART" id="SM00382">
    <property type="entry name" value="AAA"/>
    <property type="match status" value="1"/>
</dbReference>
<keyword evidence="1" id="KW-0813">Transport</keyword>
<dbReference type="PROSITE" id="PS00211">
    <property type="entry name" value="ABC_TRANSPORTER_1"/>
    <property type="match status" value="1"/>
</dbReference>
<feature type="domain" description="Mop" evidence="11">
    <location>
        <begin position="286"/>
        <end position="352"/>
    </location>
</feature>
<accession>A0A917EAK6</accession>
<keyword evidence="6 12" id="KW-0067">ATP-binding</keyword>
<dbReference type="SUPFAM" id="SSF52540">
    <property type="entry name" value="P-loop containing nucleoside triphosphate hydrolases"/>
    <property type="match status" value="1"/>
</dbReference>
<evidence type="ECO:0000256" key="9">
    <source>
        <dbReference type="PROSITE-ProRule" id="PRU01213"/>
    </source>
</evidence>
<keyword evidence="2" id="KW-1003">Cell membrane</keyword>
<dbReference type="Gene3D" id="3.40.50.300">
    <property type="entry name" value="P-loop containing nucleotide triphosphate hydrolases"/>
    <property type="match status" value="1"/>
</dbReference>
<evidence type="ECO:0000313" key="12">
    <source>
        <dbReference type="EMBL" id="GGE19301.1"/>
    </source>
</evidence>
<dbReference type="GO" id="GO:0140359">
    <property type="term" value="F:ABC-type transporter activity"/>
    <property type="evidence" value="ECO:0007669"/>
    <property type="project" value="InterPro"/>
</dbReference>
<feature type="domain" description="ABC transporter" evidence="10">
    <location>
        <begin position="2"/>
        <end position="227"/>
    </location>
</feature>
<name>A0A917EAK6_9RHOB</name>
<dbReference type="GO" id="GO:0016887">
    <property type="term" value="F:ATP hydrolysis activity"/>
    <property type="evidence" value="ECO:0007669"/>
    <property type="project" value="InterPro"/>
</dbReference>
<proteinExistence type="predicted"/>
<evidence type="ECO:0000256" key="3">
    <source>
        <dbReference type="ARBA" id="ARBA00022505"/>
    </source>
</evidence>
<dbReference type="GO" id="GO:0015098">
    <property type="term" value="F:molybdate ion transmembrane transporter activity"/>
    <property type="evidence" value="ECO:0007669"/>
    <property type="project" value="InterPro"/>
</dbReference>
<evidence type="ECO:0000256" key="5">
    <source>
        <dbReference type="ARBA" id="ARBA00022741"/>
    </source>
</evidence>
<dbReference type="Gene3D" id="2.40.50.100">
    <property type="match status" value="1"/>
</dbReference>
<dbReference type="PANTHER" id="PTHR43514">
    <property type="entry name" value="ABC TRANSPORTER I FAMILY MEMBER 10"/>
    <property type="match status" value="1"/>
</dbReference>
<keyword evidence="3 9" id="KW-0500">Molybdenum</keyword>
<dbReference type="InterPro" id="IPR017871">
    <property type="entry name" value="ABC_transporter-like_CS"/>
</dbReference>
<dbReference type="InterPro" id="IPR027417">
    <property type="entry name" value="P-loop_NTPase"/>
</dbReference>
<dbReference type="InterPro" id="IPR003439">
    <property type="entry name" value="ABC_transporter-like_ATP-bd"/>
</dbReference>
<protein>
    <submittedName>
        <fullName evidence="12">Molybdenum import ATP-binding protein ModC</fullName>
    </submittedName>
</protein>
<dbReference type="Proteomes" id="UP000612855">
    <property type="component" value="Unassembled WGS sequence"/>
</dbReference>
<organism evidence="12 13">
    <name type="scientific">Primorskyibacter flagellatus</name>
    <dbReference type="NCBI Taxonomy" id="1387277"/>
    <lineage>
        <taxon>Bacteria</taxon>
        <taxon>Pseudomonadati</taxon>
        <taxon>Pseudomonadota</taxon>
        <taxon>Alphaproteobacteria</taxon>
        <taxon>Rhodobacterales</taxon>
        <taxon>Roseobacteraceae</taxon>
        <taxon>Primorskyibacter</taxon>
    </lineage>
</organism>
<evidence type="ECO:0000256" key="6">
    <source>
        <dbReference type="ARBA" id="ARBA00022840"/>
    </source>
</evidence>
<dbReference type="AlphaFoldDB" id="A0A917EAK6"/>
<dbReference type="EMBL" id="BMFJ01000001">
    <property type="protein sequence ID" value="GGE19301.1"/>
    <property type="molecule type" value="Genomic_DNA"/>
</dbReference>
<dbReference type="SUPFAM" id="SSF50331">
    <property type="entry name" value="MOP-like"/>
    <property type="match status" value="1"/>
</dbReference>
<dbReference type="InterPro" id="IPR011868">
    <property type="entry name" value="ModC_ABC_ATP-bd"/>
</dbReference>
<dbReference type="PANTHER" id="PTHR43514:SF4">
    <property type="entry name" value="ABC TRANSPORTER I FAMILY MEMBER 10"/>
    <property type="match status" value="1"/>
</dbReference>
<dbReference type="InterPro" id="IPR003593">
    <property type="entry name" value="AAA+_ATPase"/>
</dbReference>
<evidence type="ECO:0000256" key="4">
    <source>
        <dbReference type="ARBA" id="ARBA00022519"/>
    </source>
</evidence>
<keyword evidence="4" id="KW-0997">Cell inner membrane</keyword>
<dbReference type="PROSITE" id="PS50893">
    <property type="entry name" value="ABC_TRANSPORTER_2"/>
    <property type="match status" value="1"/>
</dbReference>
<dbReference type="NCBIfam" id="TIGR02142">
    <property type="entry name" value="modC_ABC"/>
    <property type="match status" value="1"/>
</dbReference>
<evidence type="ECO:0000259" key="11">
    <source>
        <dbReference type="PROSITE" id="PS51866"/>
    </source>
</evidence>
<dbReference type="Pfam" id="PF00005">
    <property type="entry name" value="ABC_tran"/>
    <property type="match status" value="1"/>
</dbReference>
<evidence type="ECO:0000256" key="7">
    <source>
        <dbReference type="ARBA" id="ARBA00022967"/>
    </source>
</evidence>
<gene>
    <name evidence="12" type="primary">modC</name>
    <name evidence="12" type="ORF">GCM10011360_05110</name>
</gene>